<dbReference type="Proteomes" id="UP000800096">
    <property type="component" value="Unassembled WGS sequence"/>
</dbReference>
<accession>A0A6A5QUH5</accession>
<feature type="region of interest" description="Disordered" evidence="1">
    <location>
        <begin position="66"/>
        <end position="85"/>
    </location>
</feature>
<proteinExistence type="predicted"/>
<reference evidence="2" key="1">
    <citation type="journal article" date="2020" name="Stud. Mycol.">
        <title>101 Dothideomycetes genomes: a test case for predicting lifestyles and emergence of pathogens.</title>
        <authorList>
            <person name="Haridas S."/>
            <person name="Albert R."/>
            <person name="Binder M."/>
            <person name="Bloem J."/>
            <person name="Labutti K."/>
            <person name="Salamov A."/>
            <person name="Andreopoulos B."/>
            <person name="Baker S."/>
            <person name="Barry K."/>
            <person name="Bills G."/>
            <person name="Bluhm B."/>
            <person name="Cannon C."/>
            <person name="Castanera R."/>
            <person name="Culley D."/>
            <person name="Daum C."/>
            <person name="Ezra D."/>
            <person name="Gonzalez J."/>
            <person name="Henrissat B."/>
            <person name="Kuo A."/>
            <person name="Liang C."/>
            <person name="Lipzen A."/>
            <person name="Lutzoni F."/>
            <person name="Magnuson J."/>
            <person name="Mondo S."/>
            <person name="Nolan M."/>
            <person name="Ohm R."/>
            <person name="Pangilinan J."/>
            <person name="Park H.-J."/>
            <person name="Ramirez L."/>
            <person name="Alfaro M."/>
            <person name="Sun H."/>
            <person name="Tritt A."/>
            <person name="Yoshinaga Y."/>
            <person name="Zwiers L.-H."/>
            <person name="Turgeon B."/>
            <person name="Goodwin S."/>
            <person name="Spatafora J."/>
            <person name="Crous P."/>
            <person name="Grigoriev I."/>
        </authorList>
    </citation>
    <scope>NUCLEOTIDE SEQUENCE</scope>
    <source>
        <strain evidence="2">HMLAC05119</strain>
    </source>
</reference>
<protein>
    <submittedName>
        <fullName evidence="2">Uncharacterized protein</fullName>
    </submittedName>
</protein>
<dbReference type="EMBL" id="ML979134">
    <property type="protein sequence ID" value="KAF1918450.1"/>
    <property type="molecule type" value="Genomic_DNA"/>
</dbReference>
<dbReference type="AlphaFoldDB" id="A0A6A5QUH5"/>
<evidence type="ECO:0000313" key="3">
    <source>
        <dbReference type="Proteomes" id="UP000800096"/>
    </source>
</evidence>
<evidence type="ECO:0000256" key="1">
    <source>
        <dbReference type="SAM" id="MobiDB-lite"/>
    </source>
</evidence>
<sequence length="85" mass="9125">MSIAPSNAIILTFSTVELGSTYPTPSSSNTPLLNPADPSNKQHRPKLPNTSEKSLNTLQYYSTLALEPSNVPPDHHAACSLGHVR</sequence>
<feature type="compositionally biased region" description="Low complexity" evidence="1">
    <location>
        <begin position="20"/>
        <end position="35"/>
    </location>
</feature>
<name>A0A6A5QUH5_AMPQU</name>
<organism evidence="2 3">
    <name type="scientific">Ampelomyces quisqualis</name>
    <name type="common">Powdery mildew agent</name>
    <dbReference type="NCBI Taxonomy" id="50730"/>
    <lineage>
        <taxon>Eukaryota</taxon>
        <taxon>Fungi</taxon>
        <taxon>Dikarya</taxon>
        <taxon>Ascomycota</taxon>
        <taxon>Pezizomycotina</taxon>
        <taxon>Dothideomycetes</taxon>
        <taxon>Pleosporomycetidae</taxon>
        <taxon>Pleosporales</taxon>
        <taxon>Pleosporineae</taxon>
        <taxon>Phaeosphaeriaceae</taxon>
        <taxon>Ampelomyces</taxon>
    </lineage>
</organism>
<keyword evidence="3" id="KW-1185">Reference proteome</keyword>
<evidence type="ECO:0000313" key="2">
    <source>
        <dbReference type="EMBL" id="KAF1918450.1"/>
    </source>
</evidence>
<feature type="region of interest" description="Disordered" evidence="1">
    <location>
        <begin position="20"/>
        <end position="53"/>
    </location>
</feature>
<gene>
    <name evidence="2" type="ORF">BDU57DRAFT_515230</name>
</gene>